<dbReference type="RefSeq" id="WP_079729381.1">
    <property type="nucleotide sequence ID" value="NZ_FVZE01000001.1"/>
</dbReference>
<sequence length="507" mass="55426">MTQNRFSIVIVGGGTASWMSAAALARFAPPGYAVTLVESEAIGTVGVGEATIPAIRLFNKALGIDEAQFLRETSASYKLGIAFDGWLREGHSYMHAFGTVGRHLGLLPFRHYWARARASGVARPLAHYAANELAARTGRMATGISGPGIPELPWAYHFDAGLYAAFLRRLAEGMGVVRHEGRVARVIRDDAGDIAAVETDAGQALSADFFIDCSGFTGLLIEKELQTGYEDWRHWLPCDRAVAAPCEAAGPFTPYTRSIARSAGWQWRIPLQHRIGNGLVYCSEYLSDDAATGLLLSHLEAPAQAEPRALRFTTGRRAKAWNRNVLAVGLASGFMEPLESTSIHLIQSTIMRFLTVLPSGPASPAIVNEFNRRTAEEFERIRDFLILHYRANARVGEPFWDRCRDMAVPDTLAARIAEFEEACQIQPAGDELFQEPAWLQVMAGQGIEPKGWNPIADALSDDDLSGFLGAIEQACIETVRPMPRHMDFLAATCAAAPSRSPELETLR</sequence>
<dbReference type="STRING" id="428990.SAMN06295987_101527"/>
<feature type="active site" evidence="1">
    <location>
        <position position="78"/>
    </location>
</feature>
<organism evidence="3 4">
    <name type="scientific">Novosphingobium mathurense</name>
    <dbReference type="NCBI Taxonomy" id="428990"/>
    <lineage>
        <taxon>Bacteria</taxon>
        <taxon>Pseudomonadati</taxon>
        <taxon>Pseudomonadota</taxon>
        <taxon>Alphaproteobacteria</taxon>
        <taxon>Sphingomonadales</taxon>
        <taxon>Sphingomonadaceae</taxon>
        <taxon>Novosphingobium</taxon>
    </lineage>
</organism>
<feature type="binding site" evidence="2">
    <location>
        <position position="330"/>
    </location>
    <ligand>
        <name>FAD</name>
        <dbReference type="ChEBI" id="CHEBI:57692"/>
    </ligand>
</feature>
<dbReference type="Proteomes" id="UP000190989">
    <property type="component" value="Unassembled WGS sequence"/>
</dbReference>
<dbReference type="SUPFAM" id="SSF51905">
    <property type="entry name" value="FAD/NAD(P)-binding domain"/>
    <property type="match status" value="1"/>
</dbReference>
<keyword evidence="2" id="KW-0285">Flavoprotein</keyword>
<dbReference type="Pfam" id="PF04820">
    <property type="entry name" value="Trp_halogenase"/>
    <property type="match status" value="1"/>
</dbReference>
<feature type="binding site" evidence="2">
    <location>
        <position position="343"/>
    </location>
    <ligand>
        <name>FAD</name>
        <dbReference type="ChEBI" id="CHEBI:57692"/>
    </ligand>
</feature>
<feature type="binding site" evidence="2">
    <location>
        <position position="183"/>
    </location>
    <ligand>
        <name>FAD</name>
        <dbReference type="ChEBI" id="CHEBI:57692"/>
    </ligand>
</feature>
<name>A0A1U6GUT2_9SPHN</name>
<protein>
    <submittedName>
        <fullName evidence="3">Tryptophan halogenase</fullName>
    </submittedName>
</protein>
<dbReference type="InterPro" id="IPR036188">
    <property type="entry name" value="FAD/NAD-bd_sf"/>
</dbReference>
<evidence type="ECO:0000256" key="2">
    <source>
        <dbReference type="PIRSR" id="PIRSR011396-2"/>
    </source>
</evidence>
<dbReference type="PIRSF" id="PIRSF011396">
    <property type="entry name" value="Trp_halogenase"/>
    <property type="match status" value="1"/>
</dbReference>
<dbReference type="PANTHER" id="PTHR43747">
    <property type="entry name" value="FAD-BINDING PROTEIN"/>
    <property type="match status" value="1"/>
</dbReference>
<dbReference type="EMBL" id="FVZE01000001">
    <property type="protein sequence ID" value="SLJ87289.1"/>
    <property type="molecule type" value="Genomic_DNA"/>
</dbReference>
<keyword evidence="2" id="KW-0547">Nucleotide-binding</keyword>
<accession>A0A1U6GUT2</accession>
<dbReference type="InterPro" id="IPR050816">
    <property type="entry name" value="Flavin-dep_Halogenase_NPB"/>
</dbReference>
<dbReference type="GO" id="GO:0004497">
    <property type="term" value="F:monooxygenase activity"/>
    <property type="evidence" value="ECO:0007669"/>
    <property type="project" value="InterPro"/>
</dbReference>
<evidence type="ECO:0000313" key="3">
    <source>
        <dbReference type="EMBL" id="SLJ87289.1"/>
    </source>
</evidence>
<feature type="binding site" evidence="2">
    <location>
        <begin position="13"/>
        <end position="16"/>
    </location>
    <ligand>
        <name>FAD</name>
        <dbReference type="ChEBI" id="CHEBI:57692"/>
    </ligand>
</feature>
<reference evidence="4" key="1">
    <citation type="submission" date="2017-02" db="EMBL/GenBank/DDBJ databases">
        <authorList>
            <person name="Varghese N."/>
            <person name="Submissions S."/>
        </authorList>
    </citation>
    <scope>NUCLEOTIDE SEQUENCE [LARGE SCALE GENOMIC DNA]</scope>
    <source>
        <strain evidence="4">SM117</strain>
    </source>
</reference>
<keyword evidence="2" id="KW-0274">FAD</keyword>
<evidence type="ECO:0000256" key="1">
    <source>
        <dbReference type="PIRSR" id="PIRSR011396-1"/>
    </source>
</evidence>
<gene>
    <name evidence="3" type="ORF">SAMN06295987_101527</name>
</gene>
<dbReference type="Gene3D" id="3.50.50.60">
    <property type="entry name" value="FAD/NAD(P)-binding domain"/>
    <property type="match status" value="1"/>
</dbReference>
<dbReference type="InterPro" id="IPR033856">
    <property type="entry name" value="Trp_halogen"/>
</dbReference>
<feature type="binding site" evidence="2">
    <location>
        <position position="78"/>
    </location>
    <ligand>
        <name>7-chloro-L-tryptophan</name>
        <dbReference type="ChEBI" id="CHEBI:58713"/>
    </ligand>
</feature>
<dbReference type="AlphaFoldDB" id="A0A1U6GUT2"/>
<keyword evidence="4" id="KW-1185">Reference proteome</keyword>
<feature type="binding site" evidence="2">
    <location>
        <position position="339"/>
    </location>
    <ligand>
        <name>L-tryptophan</name>
        <dbReference type="ChEBI" id="CHEBI:57912"/>
    </ligand>
</feature>
<dbReference type="InterPro" id="IPR006905">
    <property type="entry name" value="Flavin_halogenase"/>
</dbReference>
<dbReference type="GO" id="GO:0000166">
    <property type="term" value="F:nucleotide binding"/>
    <property type="evidence" value="ECO:0007669"/>
    <property type="project" value="UniProtKB-KW"/>
</dbReference>
<proteinExistence type="predicted"/>
<evidence type="ECO:0000313" key="4">
    <source>
        <dbReference type="Proteomes" id="UP000190989"/>
    </source>
</evidence>
<dbReference type="PANTHER" id="PTHR43747:SF4">
    <property type="entry name" value="FLAVIN-DEPENDENT TRYPTOPHAN HALOGENASE"/>
    <property type="match status" value="1"/>
</dbReference>